<feature type="region of interest" description="Disordered" evidence="1">
    <location>
        <begin position="823"/>
        <end position="945"/>
    </location>
</feature>
<sequence>MISPASATTSSTATATARATYPQPPQSQPNRREPYAADSDADADADALHYDVHRRTNCTPPVRLSPSVELSPATPAASVAAHPHTYIKDPHLPSMSAQPPLGPAADPTSSAPASTPSSSAGLTAPTHTPQTMHHQYPQHQTQTLTQLYEDSEQDAMSYEHIHKHQRSHQSAYFHPHASAQHQEQHVQQHQQQQHQHAYQMPPPRAMLSTSTLSHYYQQQQQQQQHIHSHHPSQPQSMHSAAPPPAKPRHQRPTIQQQQQHSHLQAYPHNTYPHSTYRQPPAAGTEPLALQHGSSRLHQMTVAAQPHSQPQSQLLAAAAPPLATKGNSSSSNNGAGAATGPASASHHPAPAYLSSPQHRQHQHRPYELQSPAPASRTFWNHYETGLLVQLWLEFERQFTANKRNAGVWAQLAQRLTERSGRHRTVRECRIKWKNMWAKHRDLVNASHMSLEAKLREFPHFTDFAAIRQRSSHQQAGCNDGSEGKLTPAADDRRAAQHGAPPALPFTSSAAVDAEETSSSVAHYAHSHDKQRVTTSPAAGSIDRWSSGSGRAHLYLDSGSQADPGGSSAISTPYMQQPHHYRPVHTQSQSQSQSHAYGYSYSHIGSQTMDQEKQSSLALLVSRDSAEKTAQPRAGTSSSSSALHNLLAPSPTHQHQHQHPSAPTHVAAISRTALSTLTTAVPNASRTVQSVHEDPPYKSHGGSGMSSRAHLSGSQMSIDDIPELLQQLDRSTAAEGEHAPYDNDHNDDDDSNGFGSYDPHKSTALSEEAVVERMRMLAGTSSPTAISNAAQQIMGYVERESRRRQIQSERHHRMVAALADILTQTRASSASRRSSGIAREWSNNGYEDASQQQQQHARMDTDTPSNMDAGSSETTPTMSPAVSSPQPQPQPSLPENTFDIHATTATSTVAMLTISASEPGNEAAPTLDASAYAADQQHSSSAAPDAA</sequence>
<feature type="compositionally biased region" description="Polar residues" evidence="1">
    <location>
        <begin position="901"/>
        <end position="916"/>
    </location>
</feature>
<dbReference type="InterPro" id="IPR001005">
    <property type="entry name" value="SANT/Myb"/>
</dbReference>
<dbReference type="Gene3D" id="1.10.10.60">
    <property type="entry name" value="Homeodomain-like"/>
    <property type="match status" value="1"/>
</dbReference>
<evidence type="ECO:0000256" key="1">
    <source>
        <dbReference type="SAM" id="MobiDB-lite"/>
    </source>
</evidence>
<dbReference type="InterPro" id="IPR044822">
    <property type="entry name" value="Myb_DNA-bind_4"/>
</dbReference>
<feature type="compositionally biased region" description="Low complexity" evidence="1">
    <location>
        <begin position="824"/>
        <end position="833"/>
    </location>
</feature>
<feature type="region of interest" description="Disordered" evidence="1">
    <location>
        <begin position="1"/>
        <end position="48"/>
    </location>
</feature>
<feature type="compositionally biased region" description="Low complexity" evidence="1">
    <location>
        <begin position="1"/>
        <end position="20"/>
    </location>
</feature>
<evidence type="ECO:0000313" key="4">
    <source>
        <dbReference type="Proteomes" id="UP001145021"/>
    </source>
</evidence>
<evidence type="ECO:0000259" key="2">
    <source>
        <dbReference type="PROSITE" id="PS50090"/>
    </source>
</evidence>
<feature type="compositionally biased region" description="Polar residues" evidence="1">
    <location>
        <begin position="839"/>
        <end position="880"/>
    </location>
</feature>
<feature type="compositionally biased region" description="Low complexity" evidence="1">
    <location>
        <begin position="176"/>
        <end position="199"/>
    </location>
</feature>
<comment type="caution">
    <text evidence="3">The sequence shown here is derived from an EMBL/GenBank/DDBJ whole genome shotgun (WGS) entry which is preliminary data.</text>
</comment>
<proteinExistence type="predicted"/>
<feature type="region of interest" description="Disordered" evidence="1">
    <location>
        <begin position="86"/>
        <end position="141"/>
    </location>
</feature>
<feature type="compositionally biased region" description="Basic and acidic residues" evidence="1">
    <location>
        <begin position="733"/>
        <end position="742"/>
    </location>
</feature>
<feature type="region of interest" description="Disordered" evidence="1">
    <location>
        <begin position="470"/>
        <end position="572"/>
    </location>
</feature>
<gene>
    <name evidence="3" type="ORF">LPJ64_005028</name>
</gene>
<accession>A0A9W7XI02</accession>
<dbReference type="PROSITE" id="PS50090">
    <property type="entry name" value="MYB_LIKE"/>
    <property type="match status" value="1"/>
</dbReference>
<keyword evidence="4" id="KW-1185">Reference proteome</keyword>
<feature type="region of interest" description="Disordered" evidence="1">
    <location>
        <begin position="733"/>
        <end position="763"/>
    </location>
</feature>
<feature type="region of interest" description="Disordered" evidence="1">
    <location>
        <begin position="159"/>
        <end position="287"/>
    </location>
</feature>
<dbReference type="EMBL" id="JANBOH010000286">
    <property type="protein sequence ID" value="KAJ1643172.1"/>
    <property type="molecule type" value="Genomic_DNA"/>
</dbReference>
<feature type="region of interest" description="Disordered" evidence="1">
    <location>
        <begin position="681"/>
        <end position="711"/>
    </location>
</feature>
<feature type="compositionally biased region" description="Low complexity" evidence="1">
    <location>
        <begin position="319"/>
        <end position="355"/>
    </location>
</feature>
<feature type="compositionally biased region" description="Low complexity" evidence="1">
    <location>
        <begin position="103"/>
        <end position="126"/>
    </location>
</feature>
<feature type="compositionally biased region" description="Polar residues" evidence="1">
    <location>
        <begin position="531"/>
        <end position="547"/>
    </location>
</feature>
<feature type="compositionally biased region" description="Polar residues" evidence="1">
    <location>
        <begin position="127"/>
        <end position="141"/>
    </location>
</feature>
<reference evidence="3" key="1">
    <citation type="submission" date="2022-07" db="EMBL/GenBank/DDBJ databases">
        <title>Phylogenomic reconstructions and comparative analyses of Kickxellomycotina fungi.</title>
        <authorList>
            <person name="Reynolds N.K."/>
            <person name="Stajich J.E."/>
            <person name="Barry K."/>
            <person name="Grigoriev I.V."/>
            <person name="Crous P."/>
            <person name="Smith M.E."/>
        </authorList>
    </citation>
    <scope>NUCLEOTIDE SEQUENCE</scope>
    <source>
        <strain evidence="3">NBRC 105413</strain>
    </source>
</reference>
<dbReference type="Pfam" id="PF13837">
    <property type="entry name" value="Myb_DNA-bind_4"/>
    <property type="match status" value="1"/>
</dbReference>
<protein>
    <recommendedName>
        <fullName evidence="2">Myb-like domain-containing protein</fullName>
    </recommendedName>
</protein>
<feature type="compositionally biased region" description="Low complexity" evidence="1">
    <location>
        <begin position="646"/>
        <end position="662"/>
    </location>
</feature>
<feature type="region of interest" description="Disordered" evidence="1">
    <location>
        <begin position="319"/>
        <end position="367"/>
    </location>
</feature>
<dbReference type="Proteomes" id="UP001145021">
    <property type="component" value="Unassembled WGS sequence"/>
</dbReference>
<feature type="compositionally biased region" description="Low complexity" evidence="1">
    <location>
        <begin position="213"/>
        <end position="239"/>
    </location>
</feature>
<feature type="region of interest" description="Disordered" evidence="1">
    <location>
        <begin position="622"/>
        <end position="662"/>
    </location>
</feature>
<name>A0A9W7XI02_9FUNG</name>
<feature type="compositionally biased region" description="Polar residues" evidence="1">
    <location>
        <begin position="934"/>
        <end position="945"/>
    </location>
</feature>
<evidence type="ECO:0000313" key="3">
    <source>
        <dbReference type="EMBL" id="KAJ1643172.1"/>
    </source>
</evidence>
<feature type="domain" description="Myb-like" evidence="2">
    <location>
        <begin position="370"/>
        <end position="435"/>
    </location>
</feature>
<dbReference type="AlphaFoldDB" id="A0A9W7XI02"/>
<organism evidence="3 4">
    <name type="scientific">Coemansia asiatica</name>
    <dbReference type="NCBI Taxonomy" id="1052880"/>
    <lineage>
        <taxon>Eukaryota</taxon>
        <taxon>Fungi</taxon>
        <taxon>Fungi incertae sedis</taxon>
        <taxon>Zoopagomycota</taxon>
        <taxon>Kickxellomycotina</taxon>
        <taxon>Kickxellomycetes</taxon>
        <taxon>Kickxellales</taxon>
        <taxon>Kickxellaceae</taxon>
        <taxon>Coemansia</taxon>
    </lineage>
</organism>